<dbReference type="CTD" id="68919285"/>
<reference evidence="2 3" key="2">
    <citation type="journal article" date="2011" name="PLoS Genet.">
        <title>Caenorhabditis briggsae recombinant inbred line genotypes reveal inter-strain incompatibility and the evolution of recombination.</title>
        <authorList>
            <person name="Ross J.A."/>
            <person name="Koboldt D.C."/>
            <person name="Staisch J.E."/>
            <person name="Chamberlin H.M."/>
            <person name="Gupta B.P."/>
            <person name="Miller R.D."/>
            <person name="Baird S.E."/>
            <person name="Haag E.S."/>
        </authorList>
    </citation>
    <scope>NUCLEOTIDE SEQUENCE [LARGE SCALE GENOMIC DNA]</scope>
    <source>
        <strain evidence="2 3">AF16</strain>
    </source>
</reference>
<accession>B6IKB8</accession>
<dbReference type="KEGG" id="cbr:CBG_27836"/>
<name>B6IKB8_CAEBR</name>
<dbReference type="EMBL" id="HE601001">
    <property type="protein sequence ID" value="CAS00348.1"/>
    <property type="molecule type" value="Genomic_DNA"/>
</dbReference>
<organism evidence="2 3">
    <name type="scientific">Caenorhabditis briggsae</name>
    <dbReference type="NCBI Taxonomy" id="6238"/>
    <lineage>
        <taxon>Eukaryota</taxon>
        <taxon>Metazoa</taxon>
        <taxon>Ecdysozoa</taxon>
        <taxon>Nematoda</taxon>
        <taxon>Chromadorea</taxon>
        <taxon>Rhabditida</taxon>
        <taxon>Rhabditina</taxon>
        <taxon>Rhabditomorpha</taxon>
        <taxon>Rhabditoidea</taxon>
        <taxon>Rhabditidae</taxon>
        <taxon>Peloderinae</taxon>
        <taxon>Caenorhabditis</taxon>
    </lineage>
</organism>
<keyword evidence="3" id="KW-1185">Reference proteome</keyword>
<evidence type="ECO:0000313" key="4">
    <source>
        <dbReference type="WormBase" id="CBG27836"/>
    </source>
</evidence>
<dbReference type="GeneID" id="68919285"/>
<evidence type="ECO:0000313" key="2">
    <source>
        <dbReference type="EMBL" id="CAS00348.1"/>
    </source>
</evidence>
<dbReference type="AlphaFoldDB" id="B6IKB8"/>
<dbReference type="Proteomes" id="UP000008549">
    <property type="component" value="Unassembled WGS sequence"/>
</dbReference>
<gene>
    <name evidence="2 4" type="ORF">CBG27836</name>
    <name evidence="2" type="ORF">CBG_27836</name>
</gene>
<evidence type="ECO:0000256" key="1">
    <source>
        <dbReference type="SAM" id="MobiDB-lite"/>
    </source>
</evidence>
<evidence type="ECO:0000313" key="3">
    <source>
        <dbReference type="Proteomes" id="UP000008549"/>
    </source>
</evidence>
<proteinExistence type="predicted"/>
<feature type="compositionally biased region" description="Basic residues" evidence="1">
    <location>
        <begin position="14"/>
        <end position="24"/>
    </location>
</feature>
<protein>
    <submittedName>
        <fullName evidence="2">Protein CBG27836</fullName>
    </submittedName>
</protein>
<dbReference type="HOGENOM" id="CLU_615740_0_0_1"/>
<dbReference type="InParanoid" id="B6IKB8"/>
<feature type="compositionally biased region" description="Basic and acidic residues" evidence="1">
    <location>
        <begin position="1"/>
        <end position="11"/>
    </location>
</feature>
<sequence length="445" mass="50031">MDRRQQGKESKGGSYRRKALRQSRRCQLTLHSSKDQNQRRTAGQKLSDFCQHLLSCCGVLPCRESEELETVYCQQSTSAQAPSLSPPSEIPLHRPRKASFSLPIGESFYPQSTRRTGGNGEVKVLPELNEQISNLQQLHDFLKKLGSESCLQSHILFEFCKRVARTSRNTGDGFTLFVHPIKVEEISSLGSMNVNPTLITKYVEDSQVVDPIQCASYLKLTSSSTNAEFVAAESELSNLLLTKLECRPTFEAISLNPVFIKEGPPPERLFASVLELKYDHQEYLRFCNAKAKSMGIKVLDIRIFSEEVPSQPPLQRLQNKTKMCTRIVETIQASLPLLQKLDDEEESHYVIFDVHLNVCPYWLTQITVSSVCSDGVSPESCPAIRDSRAEIKRLEHFGDNLIEWQSPTKVLKAEVCNKIIARLGLSTSLHAFLVIELSVGNQSSK</sequence>
<dbReference type="RefSeq" id="XP_045099907.1">
    <property type="nucleotide sequence ID" value="XM_045240033.1"/>
</dbReference>
<reference evidence="2 3" key="1">
    <citation type="journal article" date="2003" name="PLoS Biol.">
        <title>The genome sequence of Caenorhabditis briggsae: a platform for comparative genomics.</title>
        <authorList>
            <person name="Stein L.D."/>
            <person name="Bao Z."/>
            <person name="Blasiar D."/>
            <person name="Blumenthal T."/>
            <person name="Brent M.R."/>
            <person name="Chen N."/>
            <person name="Chinwalla A."/>
            <person name="Clarke L."/>
            <person name="Clee C."/>
            <person name="Coghlan A."/>
            <person name="Coulson A."/>
            <person name="D'Eustachio P."/>
            <person name="Fitch D.H."/>
            <person name="Fulton L.A."/>
            <person name="Fulton R.E."/>
            <person name="Griffiths-Jones S."/>
            <person name="Harris T.W."/>
            <person name="Hillier L.W."/>
            <person name="Kamath R."/>
            <person name="Kuwabara P.E."/>
            <person name="Mardis E.R."/>
            <person name="Marra M.A."/>
            <person name="Miner T.L."/>
            <person name="Minx P."/>
            <person name="Mullikin J.C."/>
            <person name="Plumb R.W."/>
            <person name="Rogers J."/>
            <person name="Schein J.E."/>
            <person name="Sohrmann M."/>
            <person name="Spieth J."/>
            <person name="Stajich J.E."/>
            <person name="Wei C."/>
            <person name="Willey D."/>
            <person name="Wilson R.K."/>
            <person name="Durbin R."/>
            <person name="Waterston R.H."/>
        </authorList>
    </citation>
    <scope>NUCLEOTIDE SEQUENCE [LARGE SCALE GENOMIC DNA]</scope>
    <source>
        <strain evidence="2 3">AF16</strain>
    </source>
</reference>
<dbReference type="WormBase" id="CBG27836">
    <property type="protein sequence ID" value="CBP48071"/>
    <property type="gene ID" value="WBGene00089250"/>
</dbReference>
<feature type="region of interest" description="Disordered" evidence="1">
    <location>
        <begin position="1"/>
        <end position="24"/>
    </location>
</feature>